<protein>
    <submittedName>
        <fullName evidence="1">Uncharacterized protein</fullName>
    </submittedName>
</protein>
<organism evidence="1 2">
    <name type="scientific">Meloidogyne enterolobii</name>
    <name type="common">Root-knot nematode worm</name>
    <name type="synonym">Meloidogyne mayaguensis</name>
    <dbReference type="NCBI Taxonomy" id="390850"/>
    <lineage>
        <taxon>Eukaryota</taxon>
        <taxon>Metazoa</taxon>
        <taxon>Ecdysozoa</taxon>
        <taxon>Nematoda</taxon>
        <taxon>Chromadorea</taxon>
        <taxon>Rhabditida</taxon>
        <taxon>Tylenchina</taxon>
        <taxon>Tylenchomorpha</taxon>
        <taxon>Tylenchoidea</taxon>
        <taxon>Meloidogynidae</taxon>
        <taxon>Meloidogyninae</taxon>
        <taxon>Meloidogyne</taxon>
    </lineage>
</organism>
<dbReference type="EMBL" id="CAVMJV010000015">
    <property type="protein sequence ID" value="CAK5054229.1"/>
    <property type="molecule type" value="Genomic_DNA"/>
</dbReference>
<gene>
    <name evidence="1" type="ORF">MENTE1834_LOCUS14351</name>
</gene>
<dbReference type="Proteomes" id="UP001497535">
    <property type="component" value="Unassembled WGS sequence"/>
</dbReference>
<name>A0ACB0YN22_MELEN</name>
<proteinExistence type="predicted"/>
<accession>A0ACB0YN22</accession>
<comment type="caution">
    <text evidence="1">The sequence shown here is derived from an EMBL/GenBank/DDBJ whole genome shotgun (WGS) entry which is preliminary data.</text>
</comment>
<evidence type="ECO:0000313" key="1">
    <source>
        <dbReference type="EMBL" id="CAK5054229.1"/>
    </source>
</evidence>
<evidence type="ECO:0000313" key="2">
    <source>
        <dbReference type="Proteomes" id="UP001497535"/>
    </source>
</evidence>
<reference evidence="1" key="1">
    <citation type="submission" date="2023-11" db="EMBL/GenBank/DDBJ databases">
        <authorList>
            <person name="Poullet M."/>
        </authorList>
    </citation>
    <scope>NUCLEOTIDE SEQUENCE</scope>
    <source>
        <strain evidence="1">E1834</strain>
    </source>
</reference>
<keyword evidence="2" id="KW-1185">Reference proteome</keyword>
<sequence>MVYCVVEVNFDFHWAETGSSLNACSNLYSGKRAFSEPESRALAEFLKNNNEEEGERVFYAFVSFF</sequence>